<feature type="transmembrane region" description="Helical" evidence="7">
    <location>
        <begin position="228"/>
        <end position="247"/>
    </location>
</feature>
<comment type="similarity">
    <text evidence="5">Belongs to the SAT4 family.</text>
</comment>
<gene>
    <name evidence="9" type="ORF">BT63DRAFT_202358</name>
</gene>
<sequence>MNKMSQTPQVVADPPPGRMTNLVDPESKVYLASISCAVCVVISVIAFGLRMYTRARLARRFGADDILLCIAYLFVLANTAGMRYQVQVLGGKHAWNTLVSEYYPAVPRLSLINSIIYWAGMCFIKLSLLYLYRRIFGKTGSPCWKICWWTLFVIVVGYSICGSLAKLFSCIPISKAWEFSPDTTNCINLPALWVTTGVMHIVTDIAILVLPIPIVLRTRMNVRQKITVLVLFGTGFFTCATSIVRLWKLMGLLKPHDLTRQFLATTIWTIAEEHMSIVCVSVIALAPFVNRCLTYFGFKQSSSKDIRHEPVNTNSCSGLAQVYASWGTNPSTFHSSTTVRKPQRGDIEACLAKETSLNDAHSRWYQRESEIYGKTVVGCEGPSPGSAERIASAEIERDTAPGTPTTIQAKTTIQVSYDNKARQPVRPRSQTFG</sequence>
<feature type="region of interest" description="Disordered" evidence="6">
    <location>
        <begin position="398"/>
        <end position="433"/>
    </location>
</feature>
<comment type="subcellular location">
    <subcellularLocation>
        <location evidence="1">Membrane</location>
        <topology evidence="1">Multi-pass membrane protein</topology>
    </subcellularLocation>
</comment>
<keyword evidence="10" id="KW-1185">Reference proteome</keyword>
<dbReference type="GO" id="GO:0016020">
    <property type="term" value="C:membrane"/>
    <property type="evidence" value="ECO:0007669"/>
    <property type="project" value="UniProtKB-SubCell"/>
</dbReference>
<feature type="transmembrane region" description="Helical" evidence="7">
    <location>
        <begin position="191"/>
        <end position="216"/>
    </location>
</feature>
<feature type="compositionally biased region" description="Polar residues" evidence="6">
    <location>
        <begin position="402"/>
        <end position="417"/>
    </location>
</feature>
<keyword evidence="3 7" id="KW-1133">Transmembrane helix</keyword>
<evidence type="ECO:0000256" key="5">
    <source>
        <dbReference type="ARBA" id="ARBA00038359"/>
    </source>
</evidence>
<dbReference type="PANTHER" id="PTHR33048:SF47">
    <property type="entry name" value="INTEGRAL MEMBRANE PROTEIN-RELATED"/>
    <property type="match status" value="1"/>
</dbReference>
<name>A0A6A6UIC1_9PEZI</name>
<feature type="transmembrane region" description="Helical" evidence="7">
    <location>
        <begin position="29"/>
        <end position="49"/>
    </location>
</feature>
<dbReference type="PANTHER" id="PTHR33048">
    <property type="entry name" value="PTH11-LIKE INTEGRAL MEMBRANE PROTEIN (AFU_ORTHOLOGUE AFUA_5G11245)"/>
    <property type="match status" value="1"/>
</dbReference>
<evidence type="ECO:0000256" key="2">
    <source>
        <dbReference type="ARBA" id="ARBA00022692"/>
    </source>
</evidence>
<evidence type="ECO:0000313" key="9">
    <source>
        <dbReference type="EMBL" id="KAF2670818.1"/>
    </source>
</evidence>
<dbReference type="InterPro" id="IPR052337">
    <property type="entry name" value="SAT4-like"/>
</dbReference>
<evidence type="ECO:0000256" key="3">
    <source>
        <dbReference type="ARBA" id="ARBA00022989"/>
    </source>
</evidence>
<evidence type="ECO:0000259" key="8">
    <source>
        <dbReference type="Pfam" id="PF20684"/>
    </source>
</evidence>
<evidence type="ECO:0000256" key="6">
    <source>
        <dbReference type="SAM" id="MobiDB-lite"/>
    </source>
</evidence>
<dbReference type="InterPro" id="IPR049326">
    <property type="entry name" value="Rhodopsin_dom_fungi"/>
</dbReference>
<dbReference type="OrthoDB" id="444631at2759"/>
<organism evidence="9 10">
    <name type="scientific">Microthyrium microscopicum</name>
    <dbReference type="NCBI Taxonomy" id="703497"/>
    <lineage>
        <taxon>Eukaryota</taxon>
        <taxon>Fungi</taxon>
        <taxon>Dikarya</taxon>
        <taxon>Ascomycota</taxon>
        <taxon>Pezizomycotina</taxon>
        <taxon>Dothideomycetes</taxon>
        <taxon>Dothideomycetes incertae sedis</taxon>
        <taxon>Microthyriales</taxon>
        <taxon>Microthyriaceae</taxon>
        <taxon>Microthyrium</taxon>
    </lineage>
</organism>
<dbReference type="Proteomes" id="UP000799302">
    <property type="component" value="Unassembled WGS sequence"/>
</dbReference>
<keyword evidence="2 7" id="KW-0812">Transmembrane</keyword>
<feature type="transmembrane region" description="Helical" evidence="7">
    <location>
        <begin position="61"/>
        <end position="80"/>
    </location>
</feature>
<feature type="domain" description="Rhodopsin" evidence="8">
    <location>
        <begin position="49"/>
        <end position="290"/>
    </location>
</feature>
<evidence type="ECO:0000256" key="1">
    <source>
        <dbReference type="ARBA" id="ARBA00004141"/>
    </source>
</evidence>
<feature type="transmembrane region" description="Helical" evidence="7">
    <location>
        <begin position="115"/>
        <end position="132"/>
    </location>
</feature>
<proteinExistence type="inferred from homology"/>
<feature type="transmembrane region" description="Helical" evidence="7">
    <location>
        <begin position="144"/>
        <end position="165"/>
    </location>
</feature>
<evidence type="ECO:0000256" key="7">
    <source>
        <dbReference type="SAM" id="Phobius"/>
    </source>
</evidence>
<keyword evidence="4 7" id="KW-0472">Membrane</keyword>
<feature type="transmembrane region" description="Helical" evidence="7">
    <location>
        <begin position="275"/>
        <end position="298"/>
    </location>
</feature>
<accession>A0A6A6UIC1</accession>
<dbReference type="EMBL" id="MU004233">
    <property type="protein sequence ID" value="KAF2670818.1"/>
    <property type="molecule type" value="Genomic_DNA"/>
</dbReference>
<evidence type="ECO:0000313" key="10">
    <source>
        <dbReference type="Proteomes" id="UP000799302"/>
    </source>
</evidence>
<reference evidence="9" key="1">
    <citation type="journal article" date="2020" name="Stud. Mycol.">
        <title>101 Dothideomycetes genomes: a test case for predicting lifestyles and emergence of pathogens.</title>
        <authorList>
            <person name="Haridas S."/>
            <person name="Albert R."/>
            <person name="Binder M."/>
            <person name="Bloem J."/>
            <person name="Labutti K."/>
            <person name="Salamov A."/>
            <person name="Andreopoulos B."/>
            <person name="Baker S."/>
            <person name="Barry K."/>
            <person name="Bills G."/>
            <person name="Bluhm B."/>
            <person name="Cannon C."/>
            <person name="Castanera R."/>
            <person name="Culley D."/>
            <person name="Daum C."/>
            <person name="Ezra D."/>
            <person name="Gonzalez J."/>
            <person name="Henrissat B."/>
            <person name="Kuo A."/>
            <person name="Liang C."/>
            <person name="Lipzen A."/>
            <person name="Lutzoni F."/>
            <person name="Magnuson J."/>
            <person name="Mondo S."/>
            <person name="Nolan M."/>
            <person name="Ohm R."/>
            <person name="Pangilinan J."/>
            <person name="Park H.-J."/>
            <person name="Ramirez L."/>
            <person name="Alfaro M."/>
            <person name="Sun H."/>
            <person name="Tritt A."/>
            <person name="Yoshinaga Y."/>
            <person name="Zwiers L.-H."/>
            <person name="Turgeon B."/>
            <person name="Goodwin S."/>
            <person name="Spatafora J."/>
            <person name="Crous P."/>
            <person name="Grigoriev I."/>
        </authorList>
    </citation>
    <scope>NUCLEOTIDE SEQUENCE</scope>
    <source>
        <strain evidence="9">CBS 115976</strain>
    </source>
</reference>
<dbReference type="Pfam" id="PF20684">
    <property type="entry name" value="Fung_rhodopsin"/>
    <property type="match status" value="1"/>
</dbReference>
<dbReference type="AlphaFoldDB" id="A0A6A6UIC1"/>
<evidence type="ECO:0000256" key="4">
    <source>
        <dbReference type="ARBA" id="ARBA00023136"/>
    </source>
</evidence>
<protein>
    <recommendedName>
        <fullName evidence="8">Rhodopsin domain-containing protein</fullName>
    </recommendedName>
</protein>